<sequence length="89" mass="10238">MIEYQETSVRSRNPVNLNEIADEKVRVFIKEIEAFDYVGEEGKIHILLRGIKLVELVDCVCWGLVELINGTVNTVNDVLFFFLISTQSY</sequence>
<name>A0ABY6K8W1_9ARAC</name>
<proteinExistence type="predicted"/>
<gene>
    <name evidence="1" type="ORF">LAZ67_3003117</name>
</gene>
<evidence type="ECO:0000313" key="1">
    <source>
        <dbReference type="EMBL" id="UYV65095.1"/>
    </source>
</evidence>
<keyword evidence="2" id="KW-1185">Reference proteome</keyword>
<evidence type="ECO:0000313" key="2">
    <source>
        <dbReference type="Proteomes" id="UP001235939"/>
    </source>
</evidence>
<dbReference type="EMBL" id="CP092865">
    <property type="protein sequence ID" value="UYV65095.1"/>
    <property type="molecule type" value="Genomic_DNA"/>
</dbReference>
<accession>A0ABY6K8W1</accession>
<organism evidence="1 2">
    <name type="scientific">Cordylochernes scorpioides</name>
    <dbReference type="NCBI Taxonomy" id="51811"/>
    <lineage>
        <taxon>Eukaryota</taxon>
        <taxon>Metazoa</taxon>
        <taxon>Ecdysozoa</taxon>
        <taxon>Arthropoda</taxon>
        <taxon>Chelicerata</taxon>
        <taxon>Arachnida</taxon>
        <taxon>Pseudoscorpiones</taxon>
        <taxon>Cheliferoidea</taxon>
        <taxon>Chernetidae</taxon>
        <taxon>Cordylochernes</taxon>
    </lineage>
</organism>
<protein>
    <submittedName>
        <fullName evidence="1">Uncharacterized protein</fullName>
    </submittedName>
</protein>
<reference evidence="1 2" key="1">
    <citation type="submission" date="2022-01" db="EMBL/GenBank/DDBJ databases">
        <title>A chromosomal length assembly of Cordylochernes scorpioides.</title>
        <authorList>
            <person name="Zeh D."/>
            <person name="Zeh J."/>
        </authorList>
    </citation>
    <scope>NUCLEOTIDE SEQUENCE [LARGE SCALE GENOMIC DNA]</scope>
    <source>
        <strain evidence="1">IN4F17</strain>
        <tissue evidence="1">Whole Body</tissue>
    </source>
</reference>
<dbReference type="Proteomes" id="UP001235939">
    <property type="component" value="Chromosome 03"/>
</dbReference>